<proteinExistence type="predicted"/>
<evidence type="ECO:0008006" key="3">
    <source>
        <dbReference type="Google" id="ProtNLM"/>
    </source>
</evidence>
<evidence type="ECO:0000313" key="2">
    <source>
        <dbReference type="Proteomes" id="UP000291301"/>
    </source>
</evidence>
<evidence type="ECO:0000313" key="1">
    <source>
        <dbReference type="EMBL" id="TCD15166.1"/>
    </source>
</evidence>
<accession>A0A4R0PD01</accession>
<keyword evidence="2" id="KW-1185">Reference proteome</keyword>
<dbReference type="AlphaFoldDB" id="A0A4R0PD01"/>
<organism evidence="1 2">
    <name type="scientific">Oricola cellulosilytica</name>
    <dbReference type="NCBI Taxonomy" id="1429082"/>
    <lineage>
        <taxon>Bacteria</taxon>
        <taxon>Pseudomonadati</taxon>
        <taxon>Pseudomonadota</taxon>
        <taxon>Alphaproteobacteria</taxon>
        <taxon>Hyphomicrobiales</taxon>
        <taxon>Ahrensiaceae</taxon>
        <taxon>Oricola</taxon>
    </lineage>
</organism>
<dbReference type="Proteomes" id="UP000291301">
    <property type="component" value="Unassembled WGS sequence"/>
</dbReference>
<dbReference type="RefSeq" id="WP_131566903.1">
    <property type="nucleotide sequence ID" value="NZ_JAINFK010000004.1"/>
</dbReference>
<dbReference type="OrthoDB" id="8449649at2"/>
<reference evidence="1 2" key="1">
    <citation type="journal article" date="2015" name="Antonie Van Leeuwenhoek">
        <title>Oricola cellulosilytica gen. nov., sp. nov., a cellulose-degrading bacterium of the family Phyllobacteriaceae isolated from surface seashore water, and emended descriptions of Mesorhizobium loti and Phyllobacterium myrsinacearum.</title>
        <authorList>
            <person name="Hameed A."/>
            <person name="Shahina M."/>
            <person name="Lai W.A."/>
            <person name="Lin S.Y."/>
            <person name="Young L.S."/>
            <person name="Liu Y.C."/>
            <person name="Hsu Y.H."/>
            <person name="Young C.C."/>
        </authorList>
    </citation>
    <scope>NUCLEOTIDE SEQUENCE [LARGE SCALE GENOMIC DNA]</scope>
    <source>
        <strain evidence="1 2">KCTC 52183</strain>
    </source>
</reference>
<gene>
    <name evidence="1" type="ORF">E0D97_06350</name>
</gene>
<name>A0A4R0PD01_9HYPH</name>
<dbReference type="EMBL" id="SJST01000002">
    <property type="protein sequence ID" value="TCD15166.1"/>
    <property type="molecule type" value="Genomic_DNA"/>
</dbReference>
<sequence>MEHIENRLVMTAREVAAALGWKTENSFRQHRLDLEAHGFPAKLPGINGWSRAAVERWVATNGETWLPADLVLEEGPA</sequence>
<protein>
    <recommendedName>
        <fullName evidence="3">DNA-binding protein</fullName>
    </recommendedName>
</protein>
<comment type="caution">
    <text evidence="1">The sequence shown here is derived from an EMBL/GenBank/DDBJ whole genome shotgun (WGS) entry which is preliminary data.</text>
</comment>